<sequence length="209" mass="24142">MVLIRLTPRRLFWLKGVLHLLAALPLLWLLWAINAGRLSADPVPELLQFLGLWALRLLLLTLCISPLAKALKNGALIRVRRLVGLWCFVYASLHLSAWLLLDLQLAWGLIGGELVKRGFITLGMLSWVLLLLLAATSTQGWQRRLGRRWQRLHDWVYLVALLIPIHFWWSVKSGWIEPALYLAVSLSLLWRRRDKLLRLAHGFYKARPV</sequence>
<evidence type="ECO:0000256" key="2">
    <source>
        <dbReference type="ARBA" id="ARBA00022448"/>
    </source>
</evidence>
<feature type="transmembrane region" description="Helical" evidence="8">
    <location>
        <begin position="12"/>
        <end position="33"/>
    </location>
</feature>
<accession>A0ABP6WFF4</accession>
<comment type="subcellular location">
    <subcellularLocation>
        <location evidence="8">Cell membrane</location>
        <topology evidence="8">Multi-pass membrane protein</topology>
    </subcellularLocation>
    <subcellularLocation>
        <location evidence="1">Membrane</location>
        <topology evidence="1">Multi-pass membrane protein</topology>
    </subcellularLocation>
</comment>
<comment type="function">
    <text evidence="8">Part of the MsrPQ system that repairs oxidized periplasmic proteins containing methionine sulfoxide residues (Met-O), using respiratory chain electrons. Thus protects these proteins from oxidative-stress damage caused by reactive species of oxygen and chlorine generated by the host defense mechanisms. MsrPQ is essential for the maintenance of envelope integrity under bleach stress, rescuing a wide series of structurally unrelated periplasmic proteins from methionine oxidation. MsrQ provides electrons for reduction to the reductase catalytic subunit MsrP, using the quinone pool of the respiratory chain.</text>
</comment>
<dbReference type="PANTHER" id="PTHR36964:SF1">
    <property type="entry name" value="PROTEIN-METHIONINE-SULFOXIDE REDUCTASE HEME-BINDING SUBUNIT MSRQ"/>
    <property type="match status" value="1"/>
</dbReference>
<evidence type="ECO:0000256" key="5">
    <source>
        <dbReference type="ARBA" id="ARBA00022989"/>
    </source>
</evidence>
<feature type="transmembrane region" description="Helical" evidence="8">
    <location>
        <begin position="152"/>
        <end position="169"/>
    </location>
</feature>
<comment type="subunit">
    <text evidence="8">Heterodimer of a catalytic subunit (MsrP) and a heme-binding subunit (MsrQ).</text>
</comment>
<dbReference type="Proteomes" id="UP001500795">
    <property type="component" value="Unassembled WGS sequence"/>
</dbReference>
<feature type="domain" description="Ferric oxidoreductase" evidence="9">
    <location>
        <begin position="50"/>
        <end position="162"/>
    </location>
</feature>
<keyword evidence="7 8" id="KW-0472">Membrane</keyword>
<evidence type="ECO:0000313" key="11">
    <source>
        <dbReference type="Proteomes" id="UP001500795"/>
    </source>
</evidence>
<feature type="transmembrane region" description="Helical" evidence="8">
    <location>
        <begin position="175"/>
        <end position="191"/>
    </location>
</feature>
<keyword evidence="8" id="KW-0479">Metal-binding</keyword>
<evidence type="ECO:0000256" key="4">
    <source>
        <dbReference type="ARBA" id="ARBA00022692"/>
    </source>
</evidence>
<dbReference type="NCBIfam" id="NF003831">
    <property type="entry name" value="PRK05419.1-2"/>
    <property type="match status" value="1"/>
</dbReference>
<dbReference type="EMBL" id="BAABCX010000008">
    <property type="protein sequence ID" value="GAA3550805.1"/>
    <property type="molecule type" value="Genomic_DNA"/>
</dbReference>
<dbReference type="HAMAP" id="MF_01207">
    <property type="entry name" value="MsrQ"/>
    <property type="match status" value="1"/>
</dbReference>
<keyword evidence="6 8" id="KW-0408">Iron</keyword>
<dbReference type="RefSeq" id="WP_344960017.1">
    <property type="nucleotide sequence ID" value="NZ_BAABCX010000008.1"/>
</dbReference>
<keyword evidence="5 8" id="KW-1133">Transmembrane helix</keyword>
<gene>
    <name evidence="8 10" type="primary">msrQ</name>
    <name evidence="10" type="ORF">GCM10022394_33720</name>
</gene>
<comment type="cofactor">
    <cofactor evidence="8">
        <name>FMN</name>
        <dbReference type="ChEBI" id="CHEBI:58210"/>
    </cofactor>
    <text evidence="8">Binds 1 FMN per subunit.</text>
</comment>
<evidence type="ECO:0000256" key="6">
    <source>
        <dbReference type="ARBA" id="ARBA00023004"/>
    </source>
</evidence>
<comment type="caution">
    <text evidence="10">The sequence shown here is derived from an EMBL/GenBank/DDBJ whole genome shotgun (WGS) entry which is preliminary data.</text>
</comment>
<keyword evidence="8" id="KW-0288">FMN</keyword>
<feature type="transmembrane region" description="Helical" evidence="8">
    <location>
        <begin position="119"/>
        <end position="140"/>
    </location>
</feature>
<keyword evidence="11" id="KW-1185">Reference proteome</keyword>
<evidence type="ECO:0000256" key="7">
    <source>
        <dbReference type="ARBA" id="ARBA00023136"/>
    </source>
</evidence>
<keyword evidence="2 8" id="KW-0813">Transport</keyword>
<evidence type="ECO:0000256" key="1">
    <source>
        <dbReference type="ARBA" id="ARBA00004141"/>
    </source>
</evidence>
<reference evidence="11" key="1">
    <citation type="journal article" date="2019" name="Int. J. Syst. Evol. Microbiol.">
        <title>The Global Catalogue of Microorganisms (GCM) 10K type strain sequencing project: providing services to taxonomists for standard genome sequencing and annotation.</title>
        <authorList>
            <consortium name="The Broad Institute Genomics Platform"/>
            <consortium name="The Broad Institute Genome Sequencing Center for Infectious Disease"/>
            <person name="Wu L."/>
            <person name="Ma J."/>
        </authorList>
    </citation>
    <scope>NUCLEOTIDE SEQUENCE [LARGE SCALE GENOMIC DNA]</scope>
    <source>
        <strain evidence="11">JCM 17110</strain>
    </source>
</reference>
<comment type="cofactor">
    <cofactor evidence="8">
        <name>heme b</name>
        <dbReference type="ChEBI" id="CHEBI:60344"/>
    </cofactor>
    <text evidence="8">Binds 1 heme b (iron(II)-protoporphyrin IX) group per subunit.</text>
</comment>
<feature type="transmembrane region" description="Helical" evidence="8">
    <location>
        <begin position="83"/>
        <end position="107"/>
    </location>
</feature>
<dbReference type="Pfam" id="PF01794">
    <property type="entry name" value="Ferric_reduct"/>
    <property type="match status" value="1"/>
</dbReference>
<proteinExistence type="inferred from homology"/>
<name>A0ABP6WFF4_9GAMM</name>
<dbReference type="InterPro" id="IPR022837">
    <property type="entry name" value="MsrQ-like"/>
</dbReference>
<protein>
    <recommendedName>
        <fullName evidence="8">Protein-methionine-sulfoxide reductase heme-binding subunit MsrQ</fullName>
    </recommendedName>
    <alternativeName>
        <fullName evidence="8">Flavocytochrome MsrQ</fullName>
    </alternativeName>
</protein>
<keyword evidence="3 8" id="KW-0349">Heme</keyword>
<evidence type="ECO:0000313" key="10">
    <source>
        <dbReference type="EMBL" id="GAA3550805.1"/>
    </source>
</evidence>
<keyword evidence="4 8" id="KW-0812">Transmembrane</keyword>
<organism evidence="10 11">
    <name type="scientific">Zobellella aerophila</name>
    <dbReference type="NCBI Taxonomy" id="870480"/>
    <lineage>
        <taxon>Bacteria</taxon>
        <taxon>Pseudomonadati</taxon>
        <taxon>Pseudomonadota</taxon>
        <taxon>Gammaproteobacteria</taxon>
        <taxon>Aeromonadales</taxon>
        <taxon>Aeromonadaceae</taxon>
        <taxon>Zobellella</taxon>
    </lineage>
</organism>
<evidence type="ECO:0000256" key="3">
    <source>
        <dbReference type="ARBA" id="ARBA00022617"/>
    </source>
</evidence>
<dbReference type="InterPro" id="IPR013130">
    <property type="entry name" value="Fe3_Rdtase_TM_dom"/>
</dbReference>
<keyword evidence="8" id="KW-1003">Cell membrane</keyword>
<evidence type="ECO:0000256" key="8">
    <source>
        <dbReference type="HAMAP-Rule" id="MF_01207"/>
    </source>
</evidence>
<keyword evidence="8" id="KW-0249">Electron transport</keyword>
<keyword evidence="8" id="KW-0285">Flavoprotein</keyword>
<comment type="similarity">
    <text evidence="8">Belongs to the MsrQ family.</text>
</comment>
<feature type="transmembrane region" description="Helical" evidence="8">
    <location>
        <begin position="53"/>
        <end position="71"/>
    </location>
</feature>
<dbReference type="PANTHER" id="PTHR36964">
    <property type="entry name" value="PROTEIN-METHIONINE-SULFOXIDE REDUCTASE HEME-BINDING SUBUNIT MSRQ"/>
    <property type="match status" value="1"/>
</dbReference>
<evidence type="ECO:0000259" key="9">
    <source>
        <dbReference type="Pfam" id="PF01794"/>
    </source>
</evidence>